<reference evidence="1 2" key="2">
    <citation type="submission" date="2018-11" db="EMBL/GenBank/DDBJ databases">
        <authorList>
            <consortium name="Pathogen Informatics"/>
        </authorList>
    </citation>
    <scope>NUCLEOTIDE SEQUENCE [LARGE SCALE GENOMIC DNA]</scope>
</reference>
<evidence type="ECO:0000313" key="1">
    <source>
        <dbReference type="EMBL" id="VDN90064.1"/>
    </source>
</evidence>
<organism evidence="3">
    <name type="scientific">Brugia pahangi</name>
    <name type="common">Filarial nematode worm</name>
    <dbReference type="NCBI Taxonomy" id="6280"/>
    <lineage>
        <taxon>Eukaryota</taxon>
        <taxon>Metazoa</taxon>
        <taxon>Ecdysozoa</taxon>
        <taxon>Nematoda</taxon>
        <taxon>Chromadorea</taxon>
        <taxon>Rhabditida</taxon>
        <taxon>Spirurina</taxon>
        <taxon>Spiruromorpha</taxon>
        <taxon>Filarioidea</taxon>
        <taxon>Onchocercidae</taxon>
        <taxon>Brugia</taxon>
    </lineage>
</organism>
<gene>
    <name evidence="1" type="ORF">BPAG_LOCUS8878</name>
</gene>
<dbReference type="EMBL" id="UZAD01013142">
    <property type="protein sequence ID" value="VDN90064.1"/>
    <property type="molecule type" value="Genomic_DNA"/>
</dbReference>
<name>A0A0N4TKN8_BRUPA</name>
<evidence type="ECO:0000313" key="2">
    <source>
        <dbReference type="Proteomes" id="UP000278627"/>
    </source>
</evidence>
<reference evidence="3" key="1">
    <citation type="submission" date="2017-02" db="UniProtKB">
        <authorList>
            <consortium name="WormBaseParasite"/>
        </authorList>
    </citation>
    <scope>IDENTIFICATION</scope>
</reference>
<sequence>MMPILRVKRSEPPLHVPEWGACDPTQKSWLRHSRKYTHMDASRVETALFAYCHQQFSISIKITSFICA</sequence>
<dbReference type="WBParaSite" id="BPAG_0000891601-mRNA-1">
    <property type="protein sequence ID" value="BPAG_0000891601-mRNA-1"/>
    <property type="gene ID" value="BPAG_0000891601"/>
</dbReference>
<evidence type="ECO:0000313" key="3">
    <source>
        <dbReference type="WBParaSite" id="BPAG_0000891601-mRNA-1"/>
    </source>
</evidence>
<proteinExistence type="predicted"/>
<protein>
    <submittedName>
        <fullName evidence="3">Transposase</fullName>
    </submittedName>
</protein>
<dbReference type="Proteomes" id="UP000278627">
    <property type="component" value="Unassembled WGS sequence"/>
</dbReference>
<dbReference type="AlphaFoldDB" id="A0A0N4TKN8"/>
<accession>A0A0N4TKN8</accession>
<keyword evidence="2" id="KW-1185">Reference proteome</keyword>